<keyword evidence="4" id="KW-1185">Reference proteome</keyword>
<organism evidence="2 5">
    <name type="scientific">Vreelandella aquamarina</name>
    <dbReference type="NCBI Taxonomy" id="77097"/>
    <lineage>
        <taxon>Bacteria</taxon>
        <taxon>Pseudomonadati</taxon>
        <taxon>Pseudomonadota</taxon>
        <taxon>Gammaproteobacteria</taxon>
        <taxon>Oceanospirillales</taxon>
        <taxon>Halomonadaceae</taxon>
        <taxon>Vreelandella</taxon>
    </lineage>
</organism>
<dbReference type="Proteomes" id="UP000503197">
    <property type="component" value="Chromosome"/>
</dbReference>
<evidence type="ECO:0000313" key="3">
    <source>
        <dbReference type="EMBL" id="BCB71887.1"/>
    </source>
</evidence>
<feature type="compositionally biased region" description="Basic and acidic residues" evidence="1">
    <location>
        <begin position="43"/>
        <end position="54"/>
    </location>
</feature>
<sequence length="145" mass="15932">MTMTTYIVVADAARARIFTRDALHLAEQESLVHAAGRLHEGDLITDRRGADVHESTSTSSRSSGEEGAASQHENELFAKEVAQRLYTARVDNSMDKLIMVAPPKFLGLLKEKLDNPTQKLVTHTLSKDLSKASMADIQNAVSDLR</sequence>
<evidence type="ECO:0000313" key="4">
    <source>
        <dbReference type="Proteomes" id="UP000501053"/>
    </source>
</evidence>
<evidence type="ECO:0000256" key="1">
    <source>
        <dbReference type="SAM" id="MobiDB-lite"/>
    </source>
</evidence>
<reference evidence="3 4" key="2">
    <citation type="submission" date="2020-03" db="EMBL/GenBank/DDBJ databases">
        <title>Complete Genome Sequence of Halomonas meridiana strain Eplume2, isolated from hydrothermal-plume in the north east Pacific Ocean.</title>
        <authorList>
            <person name="Kurihara Y."/>
            <person name="Kawai S."/>
            <person name="Sakai A."/>
            <person name="Galipon J."/>
            <person name="Arakawa K."/>
        </authorList>
    </citation>
    <scope>NUCLEOTIDE SEQUENCE [LARGE SCALE GENOMIC DNA]</scope>
    <source>
        <strain evidence="3 4">Eplume2</strain>
    </source>
</reference>
<evidence type="ECO:0008006" key="6">
    <source>
        <dbReference type="Google" id="ProtNLM"/>
    </source>
</evidence>
<evidence type="ECO:0000313" key="5">
    <source>
        <dbReference type="Proteomes" id="UP000503197"/>
    </source>
</evidence>
<feature type="region of interest" description="Disordered" evidence="1">
    <location>
        <begin position="43"/>
        <end position="74"/>
    </location>
</feature>
<evidence type="ECO:0000313" key="2">
    <source>
        <dbReference type="EMBL" id="BCA93424.1"/>
    </source>
</evidence>
<reference evidence="2 5" key="1">
    <citation type="submission" date="2020-02" db="EMBL/GenBank/DDBJ databases">
        <title>Complete Genome Sequence of Halomonas meridiana strain BAA-801, Isolated from Deep Sea Thermal Vent.</title>
        <authorList>
            <person name="Takahashi Y."/>
            <person name="Takahashi H."/>
            <person name="Galipon J."/>
            <person name="Arakawa K."/>
        </authorList>
    </citation>
    <scope>NUCLEOTIDE SEQUENCE [LARGE SCALE GENOMIC DNA]</scope>
    <source>
        <strain evidence="2 5">Slthf1</strain>
    </source>
</reference>
<dbReference type="AlphaFoldDB" id="A0A6F8SYB0"/>
<accession>A0A6F8SYB0</accession>
<dbReference type="EMBL" id="AP022869">
    <property type="protein sequence ID" value="BCB71887.1"/>
    <property type="molecule type" value="Genomic_DNA"/>
</dbReference>
<gene>
    <name evidence="3" type="ORF">HMEPL2_22380</name>
    <name evidence="2" type="ORF">HMSLTHF_31990</name>
</gene>
<dbReference type="Pfam" id="PF10116">
    <property type="entry name" value="Host_attach"/>
    <property type="match status" value="1"/>
</dbReference>
<proteinExistence type="predicted"/>
<name>A0A6F8SYB0_9GAMM</name>
<dbReference type="Proteomes" id="UP000501053">
    <property type="component" value="Chromosome"/>
</dbReference>
<protein>
    <recommendedName>
        <fullName evidence="6">Protein required for attachment to host cells</fullName>
    </recommendedName>
</protein>
<feature type="compositionally biased region" description="Low complexity" evidence="1">
    <location>
        <begin position="55"/>
        <end position="70"/>
    </location>
</feature>
<dbReference type="InterPro" id="IPR019291">
    <property type="entry name" value="Host_attachment_protein"/>
</dbReference>
<dbReference type="EMBL" id="AP022821">
    <property type="protein sequence ID" value="BCA93424.1"/>
    <property type="molecule type" value="Genomic_DNA"/>
</dbReference>